<dbReference type="Pfam" id="PF06296">
    <property type="entry name" value="RelE"/>
    <property type="match status" value="1"/>
</dbReference>
<dbReference type="InterPro" id="IPR009387">
    <property type="entry name" value="HigB-2"/>
</dbReference>
<protein>
    <submittedName>
        <fullName evidence="1">Addiction module toxin RelE</fullName>
    </submittedName>
</protein>
<evidence type="ECO:0000313" key="1">
    <source>
        <dbReference type="EMBL" id="GGF75271.1"/>
    </source>
</evidence>
<dbReference type="EMBL" id="BMHV01000037">
    <property type="protein sequence ID" value="GGF75271.1"/>
    <property type="molecule type" value="Genomic_DNA"/>
</dbReference>
<reference evidence="1" key="2">
    <citation type="submission" date="2020-09" db="EMBL/GenBank/DDBJ databases">
        <authorList>
            <person name="Sun Q."/>
            <person name="Zhou Y."/>
        </authorList>
    </citation>
    <scope>NUCLEOTIDE SEQUENCE</scope>
    <source>
        <strain evidence="1">CGMCC 1.15254</strain>
    </source>
</reference>
<gene>
    <name evidence="1" type="ORF">GCM10011332_31600</name>
</gene>
<evidence type="ECO:0000313" key="2">
    <source>
        <dbReference type="Proteomes" id="UP000632498"/>
    </source>
</evidence>
<name>A0A917FEA4_9PROT</name>
<comment type="caution">
    <text evidence="1">The sequence shown here is derived from an EMBL/GenBank/DDBJ whole genome shotgun (WGS) entry which is preliminary data.</text>
</comment>
<sequence>MRVFTSRQFDKWCEQTDITDAKLVKAALEVNEGQYEASLGGMVYKKRIAAVGQGKSGSYRTIIALKIDDKAFFIHGFKKNQKANISNGEKQDLKAAAKVIMQLDESGLKVFRELEVIQ</sequence>
<dbReference type="RefSeq" id="WP_188666993.1">
    <property type="nucleotide sequence ID" value="NZ_BMHV01000037.1"/>
</dbReference>
<proteinExistence type="predicted"/>
<accession>A0A917FEA4</accession>
<organism evidence="1 2">
    <name type="scientific">Terasakiella brassicae</name>
    <dbReference type="NCBI Taxonomy" id="1634917"/>
    <lineage>
        <taxon>Bacteria</taxon>
        <taxon>Pseudomonadati</taxon>
        <taxon>Pseudomonadota</taxon>
        <taxon>Alphaproteobacteria</taxon>
        <taxon>Rhodospirillales</taxon>
        <taxon>Terasakiellaceae</taxon>
        <taxon>Terasakiella</taxon>
    </lineage>
</organism>
<dbReference type="PIRSF" id="PIRSF018634">
    <property type="entry name" value="UCP018634"/>
    <property type="match status" value="1"/>
</dbReference>
<dbReference type="AlphaFoldDB" id="A0A917FEA4"/>
<keyword evidence="2" id="KW-1185">Reference proteome</keyword>
<dbReference type="Proteomes" id="UP000632498">
    <property type="component" value="Unassembled WGS sequence"/>
</dbReference>
<reference evidence="1" key="1">
    <citation type="journal article" date="2014" name="Int. J. Syst. Evol. Microbiol.">
        <title>Complete genome sequence of Corynebacterium casei LMG S-19264T (=DSM 44701T), isolated from a smear-ripened cheese.</title>
        <authorList>
            <consortium name="US DOE Joint Genome Institute (JGI-PGF)"/>
            <person name="Walter F."/>
            <person name="Albersmeier A."/>
            <person name="Kalinowski J."/>
            <person name="Ruckert C."/>
        </authorList>
    </citation>
    <scope>NUCLEOTIDE SEQUENCE</scope>
    <source>
        <strain evidence="1">CGMCC 1.15254</strain>
    </source>
</reference>